<proteinExistence type="predicted"/>
<feature type="transmembrane region" description="Helical" evidence="1">
    <location>
        <begin position="108"/>
        <end position="127"/>
    </location>
</feature>
<evidence type="ECO:0000313" key="3">
    <source>
        <dbReference type="Proteomes" id="UP000000810"/>
    </source>
</evidence>
<sequence>MKRMFEFENENGIRFKVREVLKALTALLILLWLFKGWLRLEAYNEEMVWGIIILIIVVELLGVGRWIGVTVSGVIFSLAKAAFLIALFLFFGKWLGLPKDFPVDAKTAFAYSIVLGIAGLLVARFNFPITRRGITPKVEKKAYEFEGFSYKGVSLSGSGKAYPIKLGRKRVGWAIEGDIVVEAKTPLGIIRRKLMDPVVIWSPISVGSRKTPPNQAFVDTVNSLLETPTTYLRERSAIDLGIIKVYEGDDFTYVKLPFIEVIDTPHGEEVRMGPFRIRDGNIRRFSREMLTIQELRNGFKLTVLDDKITIITEDFKIEVSKDRILYRSSEERLTIGEKYVSLSSGDVSISVGRGIGRIKIEDTIISASDGKVKVRINGKSYTIESREAFELVLRKAKEIVQEQAEDVIEGLGIDKIKLGRRIKELIDELMKHL</sequence>
<reference evidence="2 3" key="1">
    <citation type="journal article" date="2003" name="Mol. Microbiol.">
        <title>An integrated analysis of the genome of the hyperthermophilic archaeon Pyrococcus abyssi.</title>
        <authorList>
            <person name="Cohen G."/>
            <person name="Barbe V."/>
            <person name="Flament D."/>
            <person name="Galperin M."/>
            <person name="Heilig R."/>
            <person name="Ripp R."/>
            <person name="Lecompte O."/>
            <person name="Prieur D."/>
            <person name="Poch O."/>
            <person name="Quellerou J."/>
            <person name="Thierry J.C."/>
            <person name="Van der Oost J."/>
            <person name="Weissenbach J."/>
            <person name="Zivanovic Y."/>
            <person name="Forterre P."/>
        </authorList>
    </citation>
    <scope>NUCLEOTIDE SEQUENCE [LARGE SCALE GENOMIC DNA]</scope>
    <source>
        <strain evidence="3">GE5 / Orsay</strain>
    </source>
</reference>
<feature type="transmembrane region" description="Helical" evidence="1">
    <location>
        <begin position="74"/>
        <end position="96"/>
    </location>
</feature>
<keyword evidence="1" id="KW-0472">Membrane</keyword>
<feature type="transmembrane region" description="Helical" evidence="1">
    <location>
        <begin position="20"/>
        <end position="37"/>
    </location>
</feature>
<gene>
    <name evidence="2" type="ORF">PAB0752</name>
</gene>
<feature type="transmembrane region" description="Helical" evidence="1">
    <location>
        <begin position="49"/>
        <end position="67"/>
    </location>
</feature>
<keyword evidence="1" id="KW-1133">Transmembrane helix</keyword>
<dbReference type="Proteomes" id="UP000000810">
    <property type="component" value="Chromosome"/>
</dbReference>
<dbReference type="HOGENOM" id="CLU_638765_0_0_2"/>
<name>Q9UZL0_PYRAB</name>
<dbReference type="AlphaFoldDB" id="Q9UZL0"/>
<dbReference type="PIR" id="B75093">
    <property type="entry name" value="B75093"/>
</dbReference>
<dbReference type="EMBL" id="AJ248286">
    <property type="protein sequence ID" value="CAB50047.1"/>
    <property type="molecule type" value="Genomic_DNA"/>
</dbReference>
<dbReference type="STRING" id="272844.PAB0752"/>
<accession>Q9UZL0</accession>
<dbReference type="PATRIC" id="fig|272844.11.peg.1192"/>
<keyword evidence="1" id="KW-0812">Transmembrane</keyword>
<protein>
    <submittedName>
        <fullName evidence="2">Uncharacterized protein</fullName>
    </submittedName>
</protein>
<dbReference type="eggNOG" id="arCOG05822">
    <property type="taxonomic scope" value="Archaea"/>
</dbReference>
<organism evidence="2 3">
    <name type="scientific">Pyrococcus abyssi (strain GE5 / Orsay)</name>
    <dbReference type="NCBI Taxonomy" id="272844"/>
    <lineage>
        <taxon>Archaea</taxon>
        <taxon>Methanobacteriati</taxon>
        <taxon>Methanobacteriota</taxon>
        <taxon>Thermococci</taxon>
        <taxon>Thermococcales</taxon>
        <taxon>Thermococcaceae</taxon>
        <taxon>Pyrococcus</taxon>
    </lineage>
</organism>
<evidence type="ECO:0000256" key="1">
    <source>
        <dbReference type="SAM" id="Phobius"/>
    </source>
</evidence>
<dbReference type="KEGG" id="pab:PAB0752"/>
<dbReference type="PhylomeDB" id="Q9UZL0"/>
<keyword evidence="3" id="KW-1185">Reference proteome</keyword>
<evidence type="ECO:0000313" key="2">
    <source>
        <dbReference type="EMBL" id="CAB50047.1"/>
    </source>
</evidence>